<feature type="domain" description="Retroviral polymerase SH3-like" evidence="2">
    <location>
        <begin position="477"/>
        <end position="537"/>
    </location>
</feature>
<evidence type="ECO:0000259" key="2">
    <source>
        <dbReference type="Pfam" id="PF25597"/>
    </source>
</evidence>
<dbReference type="InterPro" id="IPR057670">
    <property type="entry name" value="SH3_retrovirus"/>
</dbReference>
<evidence type="ECO:0000313" key="4">
    <source>
        <dbReference type="RefSeq" id="XP_010451347.1"/>
    </source>
</evidence>
<evidence type="ECO:0000256" key="1">
    <source>
        <dbReference type="SAM" id="MobiDB-lite"/>
    </source>
</evidence>
<protein>
    <submittedName>
        <fullName evidence="4">Uncharacterized protein LOC104733465</fullName>
    </submittedName>
</protein>
<dbReference type="Pfam" id="PF25597">
    <property type="entry name" value="SH3_retrovirus"/>
    <property type="match status" value="1"/>
</dbReference>
<sequence>MKTALSSRKKFGFLDGSIGRPEEGSPDLDDWWKIQALMISWIRMTIDHVLRSNISHWDVAKDLWEHLKKRFSVTNGFCIQQLKAELASGKQRGLTIESYYGKLNRIWDSMTNHRPLCVCKCGKCECNLTTLQELDREEDKVHNFLSGIDEPFNTVRSTLVSRVPIQPLEVVYNVVRQEEDLRNNVKKEDNPAEITAYAVQQQGRVSTSIRVDDAIPVCTHCHRSGHSSDRCFLSLATLSGGVIAQGAARYKEGVVVVMLVFCRVDEERANYIITNKDRNGVSGLDDKQWERLMKLFNASGNGAASSSHEKVLGTYSAPSWVLDTGASHHLTGNYDILPNVQSMEHVLSDLISLGQLMDENRCIVQMADQFLVVQDRASRMLIGAGKRDCGTFRFCRTELEAFVTDKDVNAYELWHNRMGHPSPKVVGSLPNISVSIVSELSNKLINRTPSSVLNGVTPYEKLHGAPPTYDHLKVFGSLCYAQNQTHRGDKFAPRNRKCVFVGYPYGKNAWRLYDLYKQEFFVSRDEVFSETEFPYATHVLATNIDEEDVELWATSLLGPIVEEPTRLVGPLSNSNPVDDVSSPVPILSPSDQSMSPSTPTSSSSATPTSSSPSSGPSFRLNLRHHLRSSLLRPLLRLLPMMTKFSSPSLC</sequence>
<organism evidence="3 4">
    <name type="scientific">Camelina sativa</name>
    <name type="common">False flax</name>
    <name type="synonym">Myagrum sativum</name>
    <dbReference type="NCBI Taxonomy" id="90675"/>
    <lineage>
        <taxon>Eukaryota</taxon>
        <taxon>Viridiplantae</taxon>
        <taxon>Streptophyta</taxon>
        <taxon>Embryophyta</taxon>
        <taxon>Tracheophyta</taxon>
        <taxon>Spermatophyta</taxon>
        <taxon>Magnoliopsida</taxon>
        <taxon>eudicotyledons</taxon>
        <taxon>Gunneridae</taxon>
        <taxon>Pentapetalae</taxon>
        <taxon>rosids</taxon>
        <taxon>malvids</taxon>
        <taxon>Brassicales</taxon>
        <taxon>Brassicaceae</taxon>
        <taxon>Camelineae</taxon>
        <taxon>Camelina</taxon>
    </lineage>
</organism>
<keyword evidence="3" id="KW-1185">Reference proteome</keyword>
<dbReference type="Proteomes" id="UP000694864">
    <property type="component" value="Chromosome 12"/>
</dbReference>
<evidence type="ECO:0000313" key="3">
    <source>
        <dbReference type="Proteomes" id="UP000694864"/>
    </source>
</evidence>
<reference evidence="3" key="1">
    <citation type="journal article" date="2014" name="Nat. Commun.">
        <title>The emerging biofuel crop Camelina sativa retains a highly undifferentiated hexaploid genome structure.</title>
        <authorList>
            <person name="Kagale S."/>
            <person name="Koh C."/>
            <person name="Nixon J."/>
            <person name="Bollina V."/>
            <person name="Clarke W.E."/>
            <person name="Tuteja R."/>
            <person name="Spillane C."/>
            <person name="Robinson S.J."/>
            <person name="Links M.G."/>
            <person name="Clarke C."/>
            <person name="Higgins E.E."/>
            <person name="Huebert T."/>
            <person name="Sharpe A.G."/>
            <person name="Parkin I.A."/>
        </authorList>
    </citation>
    <scope>NUCLEOTIDE SEQUENCE [LARGE SCALE GENOMIC DNA]</scope>
    <source>
        <strain evidence="3">cv. DH55</strain>
    </source>
</reference>
<proteinExistence type="predicted"/>
<feature type="region of interest" description="Disordered" evidence="1">
    <location>
        <begin position="569"/>
        <end position="618"/>
    </location>
</feature>
<dbReference type="PANTHER" id="PTHR37610:SF101">
    <property type="entry name" value="(RAPE) HYPOTHETICAL PROTEIN"/>
    <property type="match status" value="1"/>
</dbReference>
<accession>A0ABM0V611</accession>
<dbReference type="PANTHER" id="PTHR37610">
    <property type="entry name" value="CCHC-TYPE DOMAIN-CONTAINING PROTEIN"/>
    <property type="match status" value="1"/>
</dbReference>
<reference evidence="4" key="2">
    <citation type="submission" date="2025-08" db="UniProtKB">
        <authorList>
            <consortium name="RefSeq"/>
        </authorList>
    </citation>
    <scope>IDENTIFICATION</scope>
    <source>
        <tissue evidence="4">Leaf</tissue>
    </source>
</reference>
<feature type="compositionally biased region" description="Low complexity" evidence="1">
    <location>
        <begin position="588"/>
        <end position="618"/>
    </location>
</feature>
<dbReference type="GeneID" id="104733465"/>
<gene>
    <name evidence="4" type="primary">LOC104733465</name>
</gene>
<dbReference type="RefSeq" id="XP_010451347.1">
    <property type="nucleotide sequence ID" value="XM_010453045.1"/>
</dbReference>
<name>A0ABM0V611_CAMSA</name>